<dbReference type="AlphaFoldDB" id="A0A0G0XIV5"/>
<dbReference type="InterPro" id="IPR036388">
    <property type="entry name" value="WH-like_DNA-bd_sf"/>
</dbReference>
<dbReference type="SUPFAM" id="SSF55874">
    <property type="entry name" value="ATPase domain of HSP90 chaperone/DNA topoisomerase II/histidine kinase"/>
    <property type="match status" value="1"/>
</dbReference>
<accession>A0A0G0XIV5</accession>
<feature type="domain" description="Histidine kinase/HSP90-like ATPase" evidence="1">
    <location>
        <begin position="130"/>
        <end position="234"/>
    </location>
</feature>
<organism evidence="3 4">
    <name type="scientific">Candidatus Jorgensenbacteria bacterium GW2011_GWF2_41_8</name>
    <dbReference type="NCBI Taxonomy" id="1618667"/>
    <lineage>
        <taxon>Bacteria</taxon>
        <taxon>Candidatus Joergenseniibacteriota</taxon>
    </lineage>
</organism>
<proteinExistence type="predicted"/>
<gene>
    <name evidence="3" type="ORF">UU83_C0019G0017</name>
</gene>
<dbReference type="Gene3D" id="3.30.565.10">
    <property type="entry name" value="Histidine kinase-like ATPase, C-terminal domain"/>
    <property type="match status" value="1"/>
</dbReference>
<dbReference type="Pfam" id="PF13412">
    <property type="entry name" value="HTH_24"/>
    <property type="match status" value="1"/>
</dbReference>
<sequence>MNMPIVYNLLTTFKNMSILKAVNNNIIKMDIKGLILSEIKEKGETTVAQISKKTGFSRAYIHRFFQSLTEEGLIVKIGHANRARYVLPENSAVKKAKLDILSFNRMFPIKGLEEDKVFDLIKLETGIFENVSENTVGVVEYAFTEMLNNAIEHSHSDKVKVSVKRECGLIRFDIVDLGVGIFENLIHSRHLTSVEEAIQDLLKGKQTTAPEEHSGEGIFFTRRIADTFVIKSSQKRLFFDNAKNDFTVSSIKPVLGTKITFVVSEDSRRNLTEVFKKYTNESFEFSATEVTVKLYQSGGSRSFVSRSQAHRILYGLEKFRKITLDFFGVAMIGQGFADEIFRVWKNKYPETEIISLNDNEDIRFMISRAKEKLAQAEL</sequence>
<evidence type="ECO:0000313" key="3">
    <source>
        <dbReference type="EMBL" id="KKS24840.1"/>
    </source>
</evidence>
<evidence type="ECO:0000259" key="2">
    <source>
        <dbReference type="Pfam" id="PF14213"/>
    </source>
</evidence>
<dbReference type="Proteomes" id="UP000033856">
    <property type="component" value="Unassembled WGS sequence"/>
</dbReference>
<evidence type="ECO:0000259" key="1">
    <source>
        <dbReference type="Pfam" id="PF13581"/>
    </source>
</evidence>
<dbReference type="InterPro" id="IPR036390">
    <property type="entry name" value="WH_DNA-bd_sf"/>
</dbReference>
<dbReference type="Pfam" id="PF13581">
    <property type="entry name" value="HATPase_c_2"/>
    <property type="match status" value="1"/>
</dbReference>
<feature type="domain" description="DUF4325" evidence="2">
    <location>
        <begin position="308"/>
        <end position="356"/>
    </location>
</feature>
<name>A0A0G0XIV5_9BACT</name>
<dbReference type="CDD" id="cd00090">
    <property type="entry name" value="HTH_ARSR"/>
    <property type="match status" value="1"/>
</dbReference>
<comment type="caution">
    <text evidence="3">The sequence shown here is derived from an EMBL/GenBank/DDBJ whole genome shotgun (WGS) entry which is preliminary data.</text>
</comment>
<dbReference type="InterPro" id="IPR003594">
    <property type="entry name" value="HATPase_dom"/>
</dbReference>
<reference evidence="3 4" key="1">
    <citation type="journal article" date="2015" name="Nature">
        <title>rRNA introns, odd ribosomes, and small enigmatic genomes across a large radiation of phyla.</title>
        <authorList>
            <person name="Brown C.T."/>
            <person name="Hug L.A."/>
            <person name="Thomas B.C."/>
            <person name="Sharon I."/>
            <person name="Castelle C.J."/>
            <person name="Singh A."/>
            <person name="Wilkins M.J."/>
            <person name="Williams K.H."/>
            <person name="Banfield J.F."/>
        </authorList>
    </citation>
    <scope>NUCLEOTIDE SEQUENCE [LARGE SCALE GENOMIC DNA]</scope>
</reference>
<dbReference type="EMBL" id="LCCD01000019">
    <property type="protein sequence ID" value="KKS24840.1"/>
    <property type="molecule type" value="Genomic_DNA"/>
</dbReference>
<evidence type="ECO:0000313" key="4">
    <source>
        <dbReference type="Proteomes" id="UP000033856"/>
    </source>
</evidence>
<dbReference type="SUPFAM" id="SSF46785">
    <property type="entry name" value="Winged helix' DNA-binding domain"/>
    <property type="match status" value="1"/>
</dbReference>
<protein>
    <submittedName>
        <fullName evidence="3">GHKL domain protein</fullName>
    </submittedName>
</protein>
<dbReference type="Pfam" id="PF14213">
    <property type="entry name" value="DUF4325"/>
    <property type="match status" value="1"/>
</dbReference>
<dbReference type="Gene3D" id="1.10.10.10">
    <property type="entry name" value="Winged helix-like DNA-binding domain superfamily/Winged helix DNA-binding domain"/>
    <property type="match status" value="1"/>
</dbReference>
<dbReference type="InterPro" id="IPR036890">
    <property type="entry name" value="HATPase_C_sf"/>
</dbReference>
<dbReference type="InterPro" id="IPR025474">
    <property type="entry name" value="DUF4325"/>
</dbReference>
<dbReference type="PATRIC" id="fig|1618667.3.peg.346"/>
<dbReference type="InterPro" id="IPR011991">
    <property type="entry name" value="ArsR-like_HTH"/>
</dbReference>